<protein>
    <submittedName>
        <fullName evidence="1">Uncharacterized protein</fullName>
    </submittedName>
</protein>
<proteinExistence type="predicted"/>
<sequence length="49" mass="5553">MPVFTGVVTSVNHNLYPSFPLSRKDSEAYMCPYRKPPPISTIGDDVRLR</sequence>
<gene>
    <name evidence="1" type="ORF">DEO72_LG8g2616</name>
</gene>
<organism evidence="1 2">
    <name type="scientific">Vigna unguiculata</name>
    <name type="common">Cowpea</name>
    <dbReference type="NCBI Taxonomy" id="3917"/>
    <lineage>
        <taxon>Eukaryota</taxon>
        <taxon>Viridiplantae</taxon>
        <taxon>Streptophyta</taxon>
        <taxon>Embryophyta</taxon>
        <taxon>Tracheophyta</taxon>
        <taxon>Spermatophyta</taxon>
        <taxon>Magnoliopsida</taxon>
        <taxon>eudicotyledons</taxon>
        <taxon>Gunneridae</taxon>
        <taxon>Pentapetalae</taxon>
        <taxon>rosids</taxon>
        <taxon>fabids</taxon>
        <taxon>Fabales</taxon>
        <taxon>Fabaceae</taxon>
        <taxon>Papilionoideae</taxon>
        <taxon>50 kb inversion clade</taxon>
        <taxon>NPAAA clade</taxon>
        <taxon>indigoferoid/millettioid clade</taxon>
        <taxon>Phaseoleae</taxon>
        <taxon>Vigna</taxon>
    </lineage>
</organism>
<dbReference type="EMBL" id="CP039352">
    <property type="protein sequence ID" value="QCE04580.1"/>
    <property type="molecule type" value="Genomic_DNA"/>
</dbReference>
<evidence type="ECO:0000313" key="2">
    <source>
        <dbReference type="Proteomes" id="UP000501690"/>
    </source>
</evidence>
<name>A0A4D6MST4_VIGUN</name>
<dbReference type="AlphaFoldDB" id="A0A4D6MST4"/>
<dbReference type="Proteomes" id="UP000501690">
    <property type="component" value="Linkage Group LG8"/>
</dbReference>
<reference evidence="1 2" key="1">
    <citation type="submission" date="2019-04" db="EMBL/GenBank/DDBJ databases">
        <title>An improved genome assembly and genetic linkage map for asparagus bean, Vigna unguiculata ssp. sesquipedialis.</title>
        <authorList>
            <person name="Xia Q."/>
            <person name="Zhang R."/>
            <person name="Dong Y."/>
        </authorList>
    </citation>
    <scope>NUCLEOTIDE SEQUENCE [LARGE SCALE GENOMIC DNA]</scope>
    <source>
        <tissue evidence="1">Leaf</tissue>
    </source>
</reference>
<keyword evidence="2" id="KW-1185">Reference proteome</keyword>
<accession>A0A4D6MST4</accession>
<evidence type="ECO:0000313" key="1">
    <source>
        <dbReference type="EMBL" id="QCE04580.1"/>
    </source>
</evidence>